<dbReference type="RefSeq" id="WP_135326942.1">
    <property type="nucleotide sequence ID" value="NZ_SRJC01000001.1"/>
</dbReference>
<feature type="domain" description="3-dehydroquinate synthase N-terminal" evidence="19">
    <location>
        <begin position="65"/>
        <end position="175"/>
    </location>
</feature>
<comment type="catalytic activity">
    <reaction evidence="1 18">
        <text>7-phospho-2-dehydro-3-deoxy-D-arabino-heptonate = 3-dehydroquinate + phosphate</text>
        <dbReference type="Rhea" id="RHEA:21968"/>
        <dbReference type="ChEBI" id="CHEBI:32364"/>
        <dbReference type="ChEBI" id="CHEBI:43474"/>
        <dbReference type="ChEBI" id="CHEBI:58394"/>
        <dbReference type="EC" id="4.2.3.4"/>
    </reaction>
</comment>
<keyword evidence="13 18" id="KW-0862">Zinc</keyword>
<evidence type="ECO:0000256" key="8">
    <source>
        <dbReference type="ARBA" id="ARBA00017684"/>
    </source>
</evidence>
<protein>
    <recommendedName>
        <fullName evidence="8 18">3-dehydroquinate synthase</fullName>
        <shortName evidence="18">DHQS</shortName>
        <ecNumber evidence="7 18">4.2.3.4</ecNumber>
    </recommendedName>
</protein>
<keyword evidence="14 18" id="KW-0520">NAD</keyword>
<feature type="binding site" evidence="18">
    <location>
        <position position="147"/>
    </location>
    <ligand>
        <name>NAD(+)</name>
        <dbReference type="ChEBI" id="CHEBI:57540"/>
    </ligand>
</feature>
<gene>
    <name evidence="18" type="primary">aroB</name>
    <name evidence="21" type="ORF">E4663_05945</name>
</gene>
<evidence type="ECO:0000256" key="13">
    <source>
        <dbReference type="ARBA" id="ARBA00022833"/>
    </source>
</evidence>
<evidence type="ECO:0000256" key="9">
    <source>
        <dbReference type="ARBA" id="ARBA00022490"/>
    </source>
</evidence>
<dbReference type="FunFam" id="3.40.50.1970:FF:000007">
    <property type="entry name" value="Pentafunctional AROM polypeptide"/>
    <property type="match status" value="1"/>
</dbReference>
<evidence type="ECO:0000256" key="17">
    <source>
        <dbReference type="ARBA" id="ARBA00023285"/>
    </source>
</evidence>
<comment type="similarity">
    <text evidence="6 18">Belongs to the sugar phosphate cyclases superfamily. Dehydroquinate synthase family.</text>
</comment>
<dbReference type="EC" id="4.2.3.4" evidence="7 18"/>
<evidence type="ECO:0000256" key="5">
    <source>
        <dbReference type="ARBA" id="ARBA00004661"/>
    </source>
</evidence>
<keyword evidence="11 18" id="KW-0479">Metal-binding</keyword>
<dbReference type="GO" id="GO:0000166">
    <property type="term" value="F:nucleotide binding"/>
    <property type="evidence" value="ECO:0007669"/>
    <property type="project" value="UniProtKB-KW"/>
</dbReference>
<evidence type="ECO:0000313" key="22">
    <source>
        <dbReference type="Proteomes" id="UP000297982"/>
    </source>
</evidence>
<comment type="caution">
    <text evidence="21">The sequence shown here is derived from an EMBL/GenBank/DDBJ whole genome shotgun (WGS) entry which is preliminary data.</text>
</comment>
<dbReference type="PIRSF" id="PIRSF001455">
    <property type="entry name" value="DHQ_synth"/>
    <property type="match status" value="1"/>
</dbReference>
<comment type="cofactor">
    <cofactor evidence="18">
        <name>Co(2+)</name>
        <dbReference type="ChEBI" id="CHEBI:48828"/>
    </cofactor>
    <cofactor evidence="18">
        <name>Zn(2+)</name>
        <dbReference type="ChEBI" id="CHEBI:29105"/>
    </cofactor>
    <text evidence="18">Binds 1 divalent metal cation per subunit. Can use either Co(2+) or Zn(2+).</text>
</comment>
<dbReference type="InterPro" id="IPR030960">
    <property type="entry name" value="DHQS/DOIS_N"/>
</dbReference>
<dbReference type="AlphaFoldDB" id="A0A4Z0H2A7"/>
<dbReference type="InterPro" id="IPR050071">
    <property type="entry name" value="Dehydroquinate_synthase"/>
</dbReference>
<evidence type="ECO:0000256" key="16">
    <source>
        <dbReference type="ARBA" id="ARBA00023239"/>
    </source>
</evidence>
<dbReference type="EMBL" id="SRJC01000001">
    <property type="protein sequence ID" value="TGB04533.1"/>
    <property type="molecule type" value="Genomic_DNA"/>
</dbReference>
<accession>A0A4Z0H2A7</accession>
<name>A0A4Z0H2A7_9BACI</name>
<evidence type="ECO:0000259" key="20">
    <source>
        <dbReference type="Pfam" id="PF24621"/>
    </source>
</evidence>
<evidence type="ECO:0000256" key="4">
    <source>
        <dbReference type="ARBA" id="ARBA00004496"/>
    </source>
</evidence>
<dbReference type="GO" id="GO:0009423">
    <property type="term" value="P:chorismate biosynthetic process"/>
    <property type="evidence" value="ECO:0007669"/>
    <property type="project" value="UniProtKB-UniRule"/>
</dbReference>
<comment type="caution">
    <text evidence="18">Lacks conserved residue(s) required for the propagation of feature annotation.</text>
</comment>
<dbReference type="InterPro" id="IPR030963">
    <property type="entry name" value="DHQ_synth_fam"/>
</dbReference>
<dbReference type="NCBIfam" id="TIGR01357">
    <property type="entry name" value="aroB"/>
    <property type="match status" value="1"/>
</dbReference>
<dbReference type="InterPro" id="IPR056179">
    <property type="entry name" value="DHQS_C"/>
</dbReference>
<comment type="cofactor">
    <cofactor evidence="2 18">
        <name>NAD(+)</name>
        <dbReference type="ChEBI" id="CHEBI:57540"/>
    </cofactor>
</comment>
<evidence type="ECO:0000256" key="1">
    <source>
        <dbReference type="ARBA" id="ARBA00001393"/>
    </source>
</evidence>
<evidence type="ECO:0000256" key="11">
    <source>
        <dbReference type="ARBA" id="ARBA00022723"/>
    </source>
</evidence>
<dbReference type="CDD" id="cd08195">
    <property type="entry name" value="DHQS"/>
    <property type="match status" value="1"/>
</dbReference>
<keyword evidence="16 18" id="KW-0456">Lyase</keyword>
<dbReference type="GO" id="GO:0003856">
    <property type="term" value="F:3-dehydroquinate synthase activity"/>
    <property type="evidence" value="ECO:0007669"/>
    <property type="project" value="UniProtKB-UniRule"/>
</dbReference>
<comment type="function">
    <text evidence="18">Catalyzes the conversion of 3-deoxy-D-arabino-heptulosonate 7-phosphate (DAHP) to dehydroquinate (DHQ).</text>
</comment>
<evidence type="ECO:0000256" key="3">
    <source>
        <dbReference type="ARBA" id="ARBA00001947"/>
    </source>
</evidence>
<dbReference type="Gene3D" id="3.40.50.1970">
    <property type="match status" value="1"/>
</dbReference>
<evidence type="ECO:0000259" key="19">
    <source>
        <dbReference type="Pfam" id="PF01761"/>
    </source>
</evidence>
<evidence type="ECO:0000256" key="6">
    <source>
        <dbReference type="ARBA" id="ARBA00005412"/>
    </source>
</evidence>
<dbReference type="GO" id="GO:0005737">
    <property type="term" value="C:cytoplasm"/>
    <property type="evidence" value="ECO:0007669"/>
    <property type="project" value="UniProtKB-SubCell"/>
</dbReference>
<feature type="binding site" evidence="18">
    <location>
        <position position="258"/>
    </location>
    <ligand>
        <name>Zn(2+)</name>
        <dbReference type="ChEBI" id="CHEBI:29105"/>
    </ligand>
</feature>
<dbReference type="STRING" id="192814.GCA_900166575_01592"/>
<comment type="subcellular location">
    <subcellularLocation>
        <location evidence="4 18">Cytoplasm</location>
    </subcellularLocation>
</comment>
<evidence type="ECO:0000256" key="14">
    <source>
        <dbReference type="ARBA" id="ARBA00023027"/>
    </source>
</evidence>
<feature type="binding site" evidence="18">
    <location>
        <begin position="126"/>
        <end position="127"/>
    </location>
    <ligand>
        <name>NAD(+)</name>
        <dbReference type="ChEBI" id="CHEBI:57540"/>
    </ligand>
</feature>
<dbReference type="Pfam" id="PF24621">
    <property type="entry name" value="DHQS_C"/>
    <property type="match status" value="1"/>
</dbReference>
<dbReference type="PANTHER" id="PTHR43622">
    <property type="entry name" value="3-DEHYDROQUINATE SYNTHASE"/>
    <property type="match status" value="1"/>
</dbReference>
<dbReference type="GO" id="GO:0008652">
    <property type="term" value="P:amino acid biosynthetic process"/>
    <property type="evidence" value="ECO:0007669"/>
    <property type="project" value="UniProtKB-KW"/>
</dbReference>
<evidence type="ECO:0000256" key="12">
    <source>
        <dbReference type="ARBA" id="ARBA00022741"/>
    </source>
</evidence>
<feature type="binding site" evidence="18">
    <location>
        <position position="180"/>
    </location>
    <ligand>
        <name>Zn(2+)</name>
        <dbReference type="ChEBI" id="CHEBI:29105"/>
    </ligand>
</feature>
<evidence type="ECO:0000256" key="18">
    <source>
        <dbReference type="HAMAP-Rule" id="MF_00110"/>
    </source>
</evidence>
<dbReference type="InterPro" id="IPR016037">
    <property type="entry name" value="DHQ_synth_AroB"/>
</dbReference>
<feature type="binding site" evidence="18">
    <location>
        <position position="241"/>
    </location>
    <ligand>
        <name>Zn(2+)</name>
        <dbReference type="ChEBI" id="CHEBI:29105"/>
    </ligand>
</feature>
<keyword evidence="10 18" id="KW-0028">Amino-acid biosynthesis</keyword>
<keyword evidence="9 18" id="KW-0963">Cytoplasm</keyword>
<keyword evidence="12 18" id="KW-0547">Nucleotide-binding</keyword>
<feature type="binding site" evidence="18">
    <location>
        <position position="138"/>
    </location>
    <ligand>
        <name>NAD(+)</name>
        <dbReference type="ChEBI" id="CHEBI:57540"/>
    </ligand>
</feature>
<evidence type="ECO:0000256" key="10">
    <source>
        <dbReference type="ARBA" id="ARBA00022605"/>
    </source>
</evidence>
<comment type="pathway">
    <text evidence="5 18">Metabolic intermediate biosynthesis; chorismate biosynthesis; chorismate from D-erythrose 4-phosphate and phosphoenolpyruvate: step 2/7.</text>
</comment>
<dbReference type="HAMAP" id="MF_00110">
    <property type="entry name" value="DHQ_synthase"/>
    <property type="match status" value="1"/>
</dbReference>
<reference evidence="21 22" key="1">
    <citation type="journal article" date="2003" name="Int. J. Syst. Evol. Microbiol.">
        <title>Halobacillus salinus sp. nov., isolated from a salt lake on the coast of the East Sea in Korea.</title>
        <authorList>
            <person name="Yoon J.H."/>
            <person name="Kang K.H."/>
            <person name="Park Y.H."/>
        </authorList>
    </citation>
    <scope>NUCLEOTIDE SEQUENCE [LARGE SCALE GENOMIC DNA]</scope>
    <source>
        <strain evidence="21 22">HSL-3</strain>
    </source>
</reference>
<proteinExistence type="inferred from homology"/>
<evidence type="ECO:0000256" key="15">
    <source>
        <dbReference type="ARBA" id="ARBA00023141"/>
    </source>
</evidence>
<evidence type="ECO:0000313" key="21">
    <source>
        <dbReference type="EMBL" id="TGB04533.1"/>
    </source>
</evidence>
<dbReference type="UniPathway" id="UPA00053">
    <property type="reaction ID" value="UER00085"/>
</dbReference>
<comment type="cofactor">
    <cofactor evidence="3">
        <name>Zn(2+)</name>
        <dbReference type="ChEBI" id="CHEBI:29105"/>
    </cofactor>
</comment>
<dbReference type="PANTHER" id="PTHR43622:SF7">
    <property type="entry name" value="3-DEHYDROQUINATE SYNTHASE, CHLOROPLASTIC"/>
    <property type="match status" value="1"/>
</dbReference>
<keyword evidence="15 18" id="KW-0057">Aromatic amino acid biosynthesis</keyword>
<feature type="domain" description="3-dehydroquinate synthase C-terminal" evidence="20">
    <location>
        <begin position="177"/>
        <end position="319"/>
    </location>
</feature>
<feature type="binding site" evidence="18">
    <location>
        <begin position="68"/>
        <end position="73"/>
    </location>
    <ligand>
        <name>NAD(+)</name>
        <dbReference type="ChEBI" id="CHEBI:57540"/>
    </ligand>
</feature>
<dbReference type="Pfam" id="PF01761">
    <property type="entry name" value="DHQ_synthase"/>
    <property type="match status" value="1"/>
</dbReference>
<evidence type="ECO:0000256" key="7">
    <source>
        <dbReference type="ARBA" id="ARBA00013031"/>
    </source>
</evidence>
<dbReference type="SUPFAM" id="SSF56796">
    <property type="entry name" value="Dehydroquinate synthase-like"/>
    <property type="match status" value="1"/>
</dbReference>
<keyword evidence="17 18" id="KW-0170">Cobalt</keyword>
<dbReference type="GO" id="GO:0046872">
    <property type="term" value="F:metal ion binding"/>
    <property type="evidence" value="ECO:0007669"/>
    <property type="project" value="UniProtKB-KW"/>
</dbReference>
<keyword evidence="22" id="KW-1185">Reference proteome</keyword>
<evidence type="ECO:0000256" key="2">
    <source>
        <dbReference type="ARBA" id="ARBA00001911"/>
    </source>
</evidence>
<dbReference type="Proteomes" id="UP000297982">
    <property type="component" value="Unassembled WGS sequence"/>
</dbReference>
<dbReference type="GO" id="GO:0009073">
    <property type="term" value="P:aromatic amino acid family biosynthetic process"/>
    <property type="evidence" value="ECO:0007669"/>
    <property type="project" value="UniProtKB-KW"/>
</dbReference>
<organism evidence="21 22">
    <name type="scientific">Halobacillus salinus</name>
    <dbReference type="NCBI Taxonomy" id="192814"/>
    <lineage>
        <taxon>Bacteria</taxon>
        <taxon>Bacillati</taxon>
        <taxon>Bacillota</taxon>
        <taxon>Bacilli</taxon>
        <taxon>Bacillales</taxon>
        <taxon>Bacillaceae</taxon>
        <taxon>Halobacillus</taxon>
    </lineage>
</organism>
<sequence length="358" mass="39749">MSRLTIQANSHSYDVVIEAGIRHHLNQWVPDNYKEILVITDQEVASHYLDDVITSLQGRSVHTHVVPSGEASKSMSQYQVLLDKCIEVNLDRKSLIIALGGGMVGDLAGFTASTYLRGIDFIQMPTTILSHDSSVGGKVGINHPRGKNLIGSFFNPVGVLYDVETLHSLPSKEIRSGYGEVIKHALLSDRSWLEDLLETSFDNVRNARLIHDLEKGIQVKAGIVEKDEREQGIRKFLNLGHTLAHAIEAELGYGKITHGEAVAIGILFSLQLSERKAGATRLPVGSYVNWMERSGYPIHSIQTLQPVELLKRMKVDKKTVDHRVHMVLLKGIGEPCVVPVGDEEMLAELERFLNEVIQ</sequence>
<dbReference type="Gene3D" id="1.20.1090.10">
    <property type="entry name" value="Dehydroquinate synthase-like - alpha domain"/>
    <property type="match status" value="1"/>
</dbReference>